<organism evidence="2 3">
    <name type="scientific">Zizania palustris</name>
    <name type="common">Northern wild rice</name>
    <dbReference type="NCBI Taxonomy" id="103762"/>
    <lineage>
        <taxon>Eukaryota</taxon>
        <taxon>Viridiplantae</taxon>
        <taxon>Streptophyta</taxon>
        <taxon>Embryophyta</taxon>
        <taxon>Tracheophyta</taxon>
        <taxon>Spermatophyta</taxon>
        <taxon>Magnoliopsida</taxon>
        <taxon>Liliopsida</taxon>
        <taxon>Poales</taxon>
        <taxon>Poaceae</taxon>
        <taxon>BOP clade</taxon>
        <taxon>Oryzoideae</taxon>
        <taxon>Oryzeae</taxon>
        <taxon>Zizaniinae</taxon>
        <taxon>Zizania</taxon>
    </lineage>
</organism>
<sequence>MNCPATPRQYATGSPISPPPSTPRPCVFASRPPSAICQPQISPTSSSASLTSRLAPTVHEIGSAYGADRRAIRPSRGASSPTVSGVGGLWTCL</sequence>
<comment type="caution">
    <text evidence="2">The sequence shown here is derived from an EMBL/GenBank/DDBJ whole genome shotgun (WGS) entry which is preliminary data.</text>
</comment>
<feature type="region of interest" description="Disordered" evidence="1">
    <location>
        <begin position="1"/>
        <end position="31"/>
    </location>
</feature>
<proteinExistence type="predicted"/>
<name>A0A8J5SPZ6_ZIZPA</name>
<dbReference type="Proteomes" id="UP000729402">
    <property type="component" value="Unassembled WGS sequence"/>
</dbReference>
<evidence type="ECO:0000256" key="1">
    <source>
        <dbReference type="SAM" id="MobiDB-lite"/>
    </source>
</evidence>
<evidence type="ECO:0000313" key="3">
    <source>
        <dbReference type="Proteomes" id="UP000729402"/>
    </source>
</evidence>
<dbReference type="EMBL" id="JAAALK010000287">
    <property type="protein sequence ID" value="KAG8059319.1"/>
    <property type="molecule type" value="Genomic_DNA"/>
</dbReference>
<reference evidence="2" key="2">
    <citation type="submission" date="2021-02" db="EMBL/GenBank/DDBJ databases">
        <authorList>
            <person name="Kimball J.A."/>
            <person name="Haas M.W."/>
            <person name="Macchietto M."/>
            <person name="Kono T."/>
            <person name="Duquette J."/>
            <person name="Shao M."/>
        </authorList>
    </citation>
    <scope>NUCLEOTIDE SEQUENCE</scope>
    <source>
        <tissue evidence="2">Fresh leaf tissue</tissue>
    </source>
</reference>
<accession>A0A8J5SPZ6</accession>
<feature type="region of interest" description="Disordered" evidence="1">
    <location>
        <begin position="72"/>
        <end position="93"/>
    </location>
</feature>
<dbReference type="AlphaFoldDB" id="A0A8J5SPZ6"/>
<evidence type="ECO:0000313" key="2">
    <source>
        <dbReference type="EMBL" id="KAG8059319.1"/>
    </source>
</evidence>
<gene>
    <name evidence="2" type="ORF">GUJ93_ZPchr0002g23311</name>
</gene>
<reference evidence="2" key="1">
    <citation type="journal article" date="2021" name="bioRxiv">
        <title>Whole Genome Assembly and Annotation of Northern Wild Rice, Zizania palustris L., Supports a Whole Genome Duplication in the Zizania Genus.</title>
        <authorList>
            <person name="Haas M."/>
            <person name="Kono T."/>
            <person name="Macchietto M."/>
            <person name="Millas R."/>
            <person name="McGilp L."/>
            <person name="Shao M."/>
            <person name="Duquette J."/>
            <person name="Hirsch C.N."/>
            <person name="Kimball J."/>
        </authorList>
    </citation>
    <scope>NUCLEOTIDE SEQUENCE</scope>
    <source>
        <tissue evidence="2">Fresh leaf tissue</tissue>
    </source>
</reference>
<keyword evidence="3" id="KW-1185">Reference proteome</keyword>
<protein>
    <submittedName>
        <fullName evidence="2">Uncharacterized protein</fullName>
    </submittedName>
</protein>